<name>A0ABQ6I2Q3_9MICO</name>
<evidence type="ECO:0000313" key="2">
    <source>
        <dbReference type="Proteomes" id="UP001157091"/>
    </source>
</evidence>
<reference evidence="2" key="1">
    <citation type="journal article" date="2019" name="Int. J. Syst. Evol. Microbiol.">
        <title>The Global Catalogue of Microorganisms (GCM) 10K type strain sequencing project: providing services to taxonomists for standard genome sequencing and annotation.</title>
        <authorList>
            <consortium name="The Broad Institute Genomics Platform"/>
            <consortium name="The Broad Institute Genome Sequencing Center for Infectious Disease"/>
            <person name="Wu L."/>
            <person name="Ma J."/>
        </authorList>
    </citation>
    <scope>NUCLEOTIDE SEQUENCE [LARGE SCALE GENOMIC DNA]</scope>
    <source>
        <strain evidence="2">NBRC 106348</strain>
    </source>
</reference>
<proteinExistence type="predicted"/>
<comment type="caution">
    <text evidence="1">The sequence shown here is derived from an EMBL/GenBank/DDBJ whole genome shotgun (WGS) entry which is preliminary data.</text>
</comment>
<keyword evidence="2" id="KW-1185">Reference proteome</keyword>
<dbReference type="Proteomes" id="UP001157091">
    <property type="component" value="Unassembled WGS sequence"/>
</dbReference>
<dbReference type="EMBL" id="BSUK01000001">
    <property type="protein sequence ID" value="GMA24064.1"/>
    <property type="molecule type" value="Genomic_DNA"/>
</dbReference>
<evidence type="ECO:0000313" key="1">
    <source>
        <dbReference type="EMBL" id="GMA24064.1"/>
    </source>
</evidence>
<organism evidence="1 2">
    <name type="scientific">Luteimicrobium album</name>
    <dbReference type="NCBI Taxonomy" id="1054550"/>
    <lineage>
        <taxon>Bacteria</taxon>
        <taxon>Bacillati</taxon>
        <taxon>Actinomycetota</taxon>
        <taxon>Actinomycetes</taxon>
        <taxon>Micrococcales</taxon>
        <taxon>Luteimicrobium</taxon>
    </lineage>
</organism>
<dbReference type="RefSeq" id="WP_284292952.1">
    <property type="nucleotide sequence ID" value="NZ_BSUK01000001.1"/>
</dbReference>
<sequence length="64" mass="7166">MYLVGTSSGSAEAVAVLEGAGWTLDRDYADGEYPATVYRRTVGRHHYLFWVDQPSDTDLELERA</sequence>
<accession>A0ABQ6I2Q3</accession>
<gene>
    <name evidence="1" type="ORF">GCM10025864_18230</name>
</gene>
<protein>
    <submittedName>
        <fullName evidence="1">Uncharacterized protein</fullName>
    </submittedName>
</protein>